<evidence type="ECO:0000256" key="1">
    <source>
        <dbReference type="SAM" id="MobiDB-lite"/>
    </source>
</evidence>
<feature type="compositionally biased region" description="Pro residues" evidence="1">
    <location>
        <begin position="243"/>
        <end position="254"/>
    </location>
</feature>
<keyword evidence="3" id="KW-1185">Reference proteome</keyword>
<name>A0AAD9H666_9PEZI</name>
<protein>
    <submittedName>
        <fullName evidence="2">Uncharacterized protein</fullName>
    </submittedName>
</protein>
<comment type="caution">
    <text evidence="2">The sequence shown here is derived from an EMBL/GenBank/DDBJ whole genome shotgun (WGS) entry which is preliminary data.</text>
</comment>
<evidence type="ECO:0000313" key="2">
    <source>
        <dbReference type="EMBL" id="KAK2022457.1"/>
    </source>
</evidence>
<gene>
    <name evidence="2" type="ORF">LX32DRAFT_710222</name>
</gene>
<dbReference type="AlphaFoldDB" id="A0AAD9H666"/>
<evidence type="ECO:0000313" key="3">
    <source>
        <dbReference type="Proteomes" id="UP001232148"/>
    </source>
</evidence>
<accession>A0AAD9H666</accession>
<dbReference type="Proteomes" id="UP001232148">
    <property type="component" value="Unassembled WGS sequence"/>
</dbReference>
<organism evidence="2 3">
    <name type="scientific">Colletotrichum zoysiae</name>
    <dbReference type="NCBI Taxonomy" id="1216348"/>
    <lineage>
        <taxon>Eukaryota</taxon>
        <taxon>Fungi</taxon>
        <taxon>Dikarya</taxon>
        <taxon>Ascomycota</taxon>
        <taxon>Pezizomycotina</taxon>
        <taxon>Sordariomycetes</taxon>
        <taxon>Hypocreomycetidae</taxon>
        <taxon>Glomerellales</taxon>
        <taxon>Glomerellaceae</taxon>
        <taxon>Colletotrichum</taxon>
        <taxon>Colletotrichum graminicola species complex</taxon>
    </lineage>
</organism>
<dbReference type="EMBL" id="MU843042">
    <property type="protein sequence ID" value="KAK2022457.1"/>
    <property type="molecule type" value="Genomic_DNA"/>
</dbReference>
<sequence length="286" mass="31047">MAKLPTHAHLRRLCSRFCDALDNTYLLRKVLEYRQEPFPPPGVPCLEDGPAWSEYLDRKAQEKKKTTTTTTTTTTEEETNNPSPDSEQDCPSEGETFGVVYDDFEFSVAAAARLLDVGRGRLVVRNPDRMSLLHDGSDRPVAAGGDDGSQDLLVACDPDPGEPLSDGRLGTSDTPAPSRELASPTSPRHQPPDLGDGRGHAPPPCDSSRDVCPDGPVIFWPPETARAAILIPRVRPRLVSVPAPSPLPPSPSSPAPLYSTSLSRNPRRRGVIFPPSFELCIKPCPE</sequence>
<reference evidence="2" key="1">
    <citation type="submission" date="2021-06" db="EMBL/GenBank/DDBJ databases">
        <title>Comparative genomics, transcriptomics and evolutionary studies reveal genomic signatures of adaptation to plant cell wall in hemibiotrophic fungi.</title>
        <authorList>
            <consortium name="DOE Joint Genome Institute"/>
            <person name="Baroncelli R."/>
            <person name="Diaz J.F."/>
            <person name="Benocci T."/>
            <person name="Peng M."/>
            <person name="Battaglia E."/>
            <person name="Haridas S."/>
            <person name="Andreopoulos W."/>
            <person name="Labutti K."/>
            <person name="Pangilinan J."/>
            <person name="Floch G.L."/>
            <person name="Makela M.R."/>
            <person name="Henrissat B."/>
            <person name="Grigoriev I.V."/>
            <person name="Crouch J.A."/>
            <person name="De Vries R.P."/>
            <person name="Sukno S.A."/>
            <person name="Thon M.R."/>
        </authorList>
    </citation>
    <scope>NUCLEOTIDE SEQUENCE</scope>
    <source>
        <strain evidence="2">MAFF235873</strain>
    </source>
</reference>
<proteinExistence type="predicted"/>
<feature type="region of interest" description="Disordered" evidence="1">
    <location>
        <begin position="130"/>
        <end position="208"/>
    </location>
</feature>
<feature type="region of interest" description="Disordered" evidence="1">
    <location>
        <begin position="57"/>
        <end position="95"/>
    </location>
</feature>
<feature type="region of interest" description="Disordered" evidence="1">
    <location>
        <begin position="242"/>
        <end position="265"/>
    </location>
</feature>